<protein>
    <recommendedName>
        <fullName evidence="3">CoA transferase</fullName>
    </recommendedName>
</protein>
<evidence type="ECO:0000313" key="2">
    <source>
        <dbReference type="Proteomes" id="UP000597978"/>
    </source>
</evidence>
<organism evidence="1 2">
    <name type="scientific">Shigella flexneri</name>
    <dbReference type="NCBI Taxonomy" id="623"/>
    <lineage>
        <taxon>Bacteria</taxon>
        <taxon>Pseudomonadati</taxon>
        <taxon>Pseudomonadota</taxon>
        <taxon>Gammaproteobacteria</taxon>
        <taxon>Enterobacterales</taxon>
        <taxon>Enterobacteriaceae</taxon>
        <taxon>Shigella</taxon>
    </lineage>
</organism>
<dbReference type="Pfam" id="PF01144">
    <property type="entry name" value="CoA_trans"/>
    <property type="match status" value="1"/>
</dbReference>
<comment type="caution">
    <text evidence="1">The sequence shown here is derived from an EMBL/GenBank/DDBJ whole genome shotgun (WGS) entry which is preliminary data.</text>
</comment>
<name>A0A8H8ZAT3_SHIFL</name>
<sequence>MKPVKPPRINGRVPVLSAQEAVNYIPDEATLCVLGAGGGILEATTLITALADKYKQTQTPRNLSIISPTGLGDRADRGISPLAQEGLVKWALCGHWGQSPRISELAEQNKIIAYNYPQGVLTQTLRAAAAHQPGIISDIGIGTFVDPRQQGGKLNEVTKEDLIKLVEFDNKEYLYYKAIAPDIAFIR</sequence>
<dbReference type="PANTHER" id="PTHR43293">
    <property type="entry name" value="ACETATE COA-TRANSFERASE YDIF"/>
    <property type="match status" value="1"/>
</dbReference>
<feature type="non-terminal residue" evidence="1">
    <location>
        <position position="187"/>
    </location>
</feature>
<evidence type="ECO:0008006" key="3">
    <source>
        <dbReference type="Google" id="ProtNLM"/>
    </source>
</evidence>
<proteinExistence type="predicted"/>
<dbReference type="PANTHER" id="PTHR43293:SF1">
    <property type="entry name" value="ACETATE COA-TRANSFERASE YDIF"/>
    <property type="match status" value="1"/>
</dbReference>
<dbReference type="Gene3D" id="3.40.1080.10">
    <property type="entry name" value="Glutaconate Coenzyme A-transferase"/>
    <property type="match status" value="1"/>
</dbReference>
<dbReference type="InterPro" id="IPR004165">
    <property type="entry name" value="CoA_trans_fam_I"/>
</dbReference>
<dbReference type="Proteomes" id="UP000597978">
    <property type="component" value="Unassembled WGS sequence"/>
</dbReference>
<dbReference type="AlphaFoldDB" id="A0A8H8ZAT3"/>
<evidence type="ECO:0000313" key="1">
    <source>
        <dbReference type="EMBL" id="EFY4994029.1"/>
    </source>
</evidence>
<reference evidence="1" key="1">
    <citation type="submission" date="2018-08" db="EMBL/GenBank/DDBJ databases">
        <authorList>
            <consortium name="PulseNet: The National Subtyping Network for Foodborne Disease Surveillance"/>
            <person name="Tarr C.L."/>
            <person name="Trees E."/>
            <person name="Katz L.S."/>
            <person name="Carleton-Romer H.A."/>
            <person name="Stroika S."/>
            <person name="Kucerova Z."/>
            <person name="Roache K.F."/>
            <person name="Sabol A.L."/>
            <person name="Besser J."/>
            <person name="Gerner-Smidt P."/>
        </authorList>
    </citation>
    <scope>NUCLEOTIDE SEQUENCE</scope>
    <source>
        <strain evidence="1">PNUSAE011576</strain>
    </source>
</reference>
<dbReference type="InterPro" id="IPR037171">
    <property type="entry name" value="NagB/RpiA_transferase-like"/>
</dbReference>
<gene>
    <name evidence="1" type="ORF">C0786_004382</name>
</gene>
<dbReference type="SUPFAM" id="SSF100950">
    <property type="entry name" value="NagB/RpiA/CoA transferase-like"/>
    <property type="match status" value="1"/>
</dbReference>
<accession>A0A8H8ZAT3</accession>
<dbReference type="EMBL" id="AAVAGS010000239">
    <property type="protein sequence ID" value="EFY4994029.1"/>
    <property type="molecule type" value="Genomic_DNA"/>
</dbReference>
<dbReference type="GO" id="GO:0008410">
    <property type="term" value="F:CoA-transferase activity"/>
    <property type="evidence" value="ECO:0007669"/>
    <property type="project" value="InterPro"/>
</dbReference>
<dbReference type="SMART" id="SM00882">
    <property type="entry name" value="CoA_trans"/>
    <property type="match status" value="1"/>
</dbReference>